<gene>
    <name evidence="5" type="primary">murG</name>
    <name evidence="5" type="ORF">FEAC_15730</name>
</gene>
<dbReference type="SUPFAM" id="SSF53756">
    <property type="entry name" value="UDP-Glycosyltransferase/glycogen phosphorylase"/>
    <property type="match status" value="1"/>
</dbReference>
<dbReference type="AlphaFoldDB" id="A0A0D8FUK8"/>
<dbReference type="GO" id="GO:1901137">
    <property type="term" value="P:carbohydrate derivative biosynthetic process"/>
    <property type="evidence" value="ECO:0007669"/>
    <property type="project" value="UniProtKB-ARBA"/>
</dbReference>
<sequence length="363" mass="39031">MSRVVWVVAGGTAGHIHAGLSVIEAFDDDVHPILITTDREVDYEVTEGLNLEVIRVRGAGLPHGARGIFAAVVTNVVAISHNLAQLRSLARPDLVISFGGFHTPLVSLLARVRGARSYLLEQNAALTRSNRLVGLWSSRIFLAWPVSLPKSWLRRAAVVGNPPRRELLKLTDRQAVRASLGFDADDILVVVTSGSLGARSVNVATLEAAELLASDDHVRIVHSMGSKNALGEPRSQTGTGMANKHYHSLGYDSGLYRYLMAADLVVARAGASTLTEIALFGVPSILIPLPLSPNDHQNRNADIFVRAGASVVIDDDNLTGQVLATALGELIADETRRVRMGLAAKRLAHPDAARLIWEEMVQA</sequence>
<dbReference type="Pfam" id="PF03033">
    <property type="entry name" value="Glyco_transf_28"/>
    <property type="match status" value="1"/>
</dbReference>
<dbReference type="eggNOG" id="COG0707">
    <property type="taxonomic scope" value="Bacteria"/>
</dbReference>
<evidence type="ECO:0000256" key="1">
    <source>
        <dbReference type="ARBA" id="ARBA00022676"/>
    </source>
</evidence>
<keyword evidence="6" id="KW-1185">Reference proteome</keyword>
<dbReference type="PANTHER" id="PTHR21015:SF22">
    <property type="entry name" value="GLYCOSYLTRANSFERASE"/>
    <property type="match status" value="1"/>
</dbReference>
<dbReference type="EC" id="2.4.1.227" evidence="5"/>
<evidence type="ECO:0000313" key="6">
    <source>
        <dbReference type="Proteomes" id="UP000032336"/>
    </source>
</evidence>
<dbReference type="GeneID" id="78372754"/>
<dbReference type="CDD" id="cd03785">
    <property type="entry name" value="GT28_MurG"/>
    <property type="match status" value="1"/>
</dbReference>
<keyword evidence="1 5" id="KW-0328">Glycosyltransferase</keyword>
<dbReference type="RefSeq" id="WP_035389614.1">
    <property type="nucleotide sequence ID" value="NZ_JQKF01000014.1"/>
</dbReference>
<dbReference type="Pfam" id="PF04101">
    <property type="entry name" value="Glyco_tran_28_C"/>
    <property type="match status" value="1"/>
</dbReference>
<dbReference type="EMBL" id="JXUW01000013">
    <property type="protein sequence ID" value="KJE76644.1"/>
    <property type="molecule type" value="Genomic_DNA"/>
</dbReference>
<feature type="domain" description="Glycosyltransferase family 28 N-terminal" evidence="3">
    <location>
        <begin position="6"/>
        <end position="140"/>
    </location>
</feature>
<dbReference type="Proteomes" id="UP000032336">
    <property type="component" value="Unassembled WGS sequence"/>
</dbReference>
<reference evidence="5 6" key="1">
    <citation type="submission" date="2015-01" db="EMBL/GenBank/DDBJ databases">
        <title>Draft genome of the acidophilic iron oxidizer Ferrimicrobium acidiphilum strain T23.</title>
        <authorList>
            <person name="Poehlein A."/>
            <person name="Eisen S."/>
            <person name="Schloemann M."/>
            <person name="Johnson B.D."/>
            <person name="Daniel R."/>
            <person name="Muehling M."/>
        </authorList>
    </citation>
    <scope>NUCLEOTIDE SEQUENCE [LARGE SCALE GENOMIC DNA]</scope>
    <source>
        <strain evidence="5 6">T23</strain>
    </source>
</reference>
<dbReference type="Gene3D" id="3.40.50.2000">
    <property type="entry name" value="Glycogen Phosphorylase B"/>
    <property type="match status" value="2"/>
</dbReference>
<protein>
    <submittedName>
        <fullName evidence="5">UDP-N-acetylglucosamine--N-acetylmuramyl-(Pentapeptide) pyrophosphoryl-undecaprenol N-acetylglucosamine transferase</fullName>
        <ecNumber evidence="5">2.4.1.227</ecNumber>
    </submittedName>
</protein>
<evidence type="ECO:0000259" key="4">
    <source>
        <dbReference type="Pfam" id="PF04101"/>
    </source>
</evidence>
<dbReference type="GO" id="GO:0016758">
    <property type="term" value="F:hexosyltransferase activity"/>
    <property type="evidence" value="ECO:0007669"/>
    <property type="project" value="InterPro"/>
</dbReference>
<dbReference type="GO" id="GO:0005975">
    <property type="term" value="P:carbohydrate metabolic process"/>
    <property type="evidence" value="ECO:0007669"/>
    <property type="project" value="InterPro"/>
</dbReference>
<evidence type="ECO:0000259" key="3">
    <source>
        <dbReference type="Pfam" id="PF03033"/>
    </source>
</evidence>
<keyword evidence="2 5" id="KW-0808">Transferase</keyword>
<feature type="domain" description="Glycosyl transferase family 28 C-terminal" evidence="4">
    <location>
        <begin position="189"/>
        <end position="354"/>
    </location>
</feature>
<evidence type="ECO:0000256" key="2">
    <source>
        <dbReference type="ARBA" id="ARBA00022679"/>
    </source>
</evidence>
<organism evidence="5 6">
    <name type="scientific">Ferrimicrobium acidiphilum DSM 19497</name>
    <dbReference type="NCBI Taxonomy" id="1121877"/>
    <lineage>
        <taxon>Bacteria</taxon>
        <taxon>Bacillati</taxon>
        <taxon>Actinomycetota</taxon>
        <taxon>Acidimicrobiia</taxon>
        <taxon>Acidimicrobiales</taxon>
        <taxon>Acidimicrobiaceae</taxon>
        <taxon>Ferrimicrobium</taxon>
    </lineage>
</organism>
<evidence type="ECO:0000313" key="5">
    <source>
        <dbReference type="EMBL" id="KJE76644.1"/>
    </source>
</evidence>
<dbReference type="InterPro" id="IPR007235">
    <property type="entry name" value="Glyco_trans_28_C"/>
</dbReference>
<comment type="caution">
    <text evidence="5">The sequence shown here is derived from an EMBL/GenBank/DDBJ whole genome shotgun (WGS) entry which is preliminary data.</text>
</comment>
<dbReference type="InterPro" id="IPR004276">
    <property type="entry name" value="GlycoTrans_28_N"/>
</dbReference>
<accession>A0A0D8FUK8</accession>
<dbReference type="PANTHER" id="PTHR21015">
    <property type="entry name" value="UDP-N-ACETYLGLUCOSAMINE--N-ACETYLMURAMYL-(PENTAPEPTIDE) PYROPHOSPHORYL-UNDECAPRENOL N-ACETYLGLUCOSAMINE TRANSFERASE 1"/>
    <property type="match status" value="1"/>
</dbReference>
<proteinExistence type="predicted"/>
<name>A0A0D8FUK8_9ACTN</name>
<dbReference type="STRING" id="1121877.FEAC_15730"/>
<dbReference type="OrthoDB" id="9808936at2"/>